<accession>F8IFA5</accession>
<reference evidence="2 3" key="1">
    <citation type="journal article" date="2011" name="J. Bacteriol.">
        <title>Complete Genome Sequence of Alicyclobacillus acidocaldarius Strain Tc-4-1.</title>
        <authorList>
            <person name="Chen Y."/>
            <person name="He Y."/>
            <person name="Zhang B."/>
            <person name="Yang J."/>
            <person name="Li W."/>
            <person name="Dong Z."/>
            <person name="Hu S."/>
        </authorList>
    </citation>
    <scope>NUCLEOTIDE SEQUENCE [LARGE SCALE GENOMIC DNA]</scope>
    <source>
        <strain evidence="2 3">Tc-4-1</strain>
    </source>
</reference>
<reference evidence="3" key="2">
    <citation type="submission" date="2011-06" db="EMBL/GenBank/DDBJ databases">
        <title>The complete genome sequence of Alicyclobacillus acidocaldarius sp. Tc-4-1.</title>
        <authorList>
            <person name="Chen Y."/>
            <person name="He Y."/>
            <person name="Dong Z."/>
            <person name="Hu S."/>
        </authorList>
    </citation>
    <scope>NUCLEOTIDE SEQUENCE [LARGE SCALE GENOMIC DNA]</scope>
    <source>
        <strain evidence="3">Tc-4-1</strain>
    </source>
</reference>
<evidence type="ECO:0000313" key="3">
    <source>
        <dbReference type="Proteomes" id="UP000000292"/>
    </source>
</evidence>
<evidence type="ECO:0000256" key="1">
    <source>
        <dbReference type="SAM" id="Phobius"/>
    </source>
</evidence>
<name>F8IFA5_ALIAT</name>
<dbReference type="AlphaFoldDB" id="F8IFA5"/>
<feature type="transmembrane region" description="Helical" evidence="1">
    <location>
        <begin position="393"/>
        <end position="412"/>
    </location>
</feature>
<dbReference type="InterPro" id="IPR029062">
    <property type="entry name" value="Class_I_gatase-like"/>
</dbReference>
<dbReference type="eggNOG" id="COG0318">
    <property type="taxonomic scope" value="Bacteria"/>
</dbReference>
<keyword evidence="1" id="KW-0472">Membrane</keyword>
<evidence type="ECO:0000313" key="2">
    <source>
        <dbReference type="EMBL" id="AEJ44070.1"/>
    </source>
</evidence>
<gene>
    <name evidence="2" type="ordered locus">TC41_2164</name>
</gene>
<dbReference type="SUPFAM" id="SSF52317">
    <property type="entry name" value="Class I glutamine amidotransferase-like"/>
    <property type="match status" value="1"/>
</dbReference>
<proteinExistence type="predicted"/>
<sequence length="680" mass="70837">MAVQWNRMAISRGVIWMPFERDGGMRFVSRCLRELDCKPMVAFAAIAAACLGFWTVPAPKTFASASVSMATAVGYGGYYVADEWVPVHVWVRNDGSAVMGKLVLRVSGPSIGDRHVAGALTWPLWLTKGGTTSTFIDVPGFALSQGAELNLVLDGRVVSTSWLGGNSVSHVDLVGVVSDSSQATQFLAGTSADGTPVLPVALRPQDLPTSAQALCDLSALVANVDELEALSKAQAESLATWVDEGGLLVVTGTGTLPSALGTLPIAPGAFQVVDGDPLARFAGTTGGPGQIESTAGQVAAEARLWAGSNAEPLVASESFGRGQIWQTSFSPLDPDLLAWPGNAQMWTALFHDAGLAQAADAAVSGLLRPTGGLNLTSVGDALEPLRMPGLSTFALVLLGYLLAAGPVTFYVLRRVRRATLAWVILPALSGLTTVGIFALGGSSRPAGLLMNGVGVMELFGDGRAFEYGALAIMSPDSGNDVLRLPPSDDVLTLQSDNQPVANALVEHGGDATSVSLTDVPRWHVRYVFASGFAAGAGRIQCNLKEAYGLLFGTVTNETQMTLTDVAVVYNGMLVKVGTLAPGQMRSLNASQEVATSSWISDYGVYNRQLTHGLGRTLGAYLSGLAAGWRPSSATALVLATANRGLPELSAPSNPRALASEKTLVLVREYAPVMPVVEAGS</sequence>
<keyword evidence="1" id="KW-0812">Transmembrane</keyword>
<organism evidence="2 3">
    <name type="scientific">Alicyclobacillus acidocaldarius (strain Tc-4-1)</name>
    <name type="common">Bacillus acidocaldarius</name>
    <dbReference type="NCBI Taxonomy" id="1048834"/>
    <lineage>
        <taxon>Bacteria</taxon>
        <taxon>Bacillati</taxon>
        <taxon>Bacillota</taxon>
        <taxon>Bacilli</taxon>
        <taxon>Bacillales</taxon>
        <taxon>Alicyclobacillaceae</taxon>
        <taxon>Alicyclobacillus</taxon>
    </lineage>
</organism>
<dbReference type="STRING" id="1048834.TC41_2164"/>
<feature type="transmembrane region" description="Helical" evidence="1">
    <location>
        <begin position="419"/>
        <end position="440"/>
    </location>
</feature>
<protein>
    <submittedName>
        <fullName evidence="2">Uncharacterized protein</fullName>
    </submittedName>
</protein>
<keyword evidence="1" id="KW-1133">Transmembrane helix</keyword>
<dbReference type="EMBL" id="CP002902">
    <property type="protein sequence ID" value="AEJ44070.1"/>
    <property type="molecule type" value="Genomic_DNA"/>
</dbReference>
<dbReference type="Proteomes" id="UP000000292">
    <property type="component" value="Chromosome"/>
</dbReference>
<dbReference type="KEGG" id="aad:TC41_2164"/>
<dbReference type="HOGENOM" id="CLU_404221_0_0_9"/>
<dbReference type="PATRIC" id="fig|1048834.4.peg.2043"/>